<sequence length="128" mass="14262">MAVTALTDRTYYDGTYKSAMGECTIPSTAFDKWSINASNLVRMYTYGNIDETIEISEGVQMCVCELAEHLYSCNQRDSESDSSVASEKDGTWSASYKDRKTVEQEDSMKSVSVVRTWLANTGLLYCGV</sequence>
<dbReference type="EMBL" id="FRCP01000030">
    <property type="protein sequence ID" value="SHN03824.1"/>
    <property type="molecule type" value="Genomic_DNA"/>
</dbReference>
<gene>
    <name evidence="2" type="ORF">SAMN02746066_04546</name>
</gene>
<evidence type="ECO:0000313" key="3">
    <source>
        <dbReference type="Proteomes" id="UP000184038"/>
    </source>
</evidence>
<reference evidence="2 3" key="1">
    <citation type="submission" date="2016-11" db="EMBL/GenBank/DDBJ databases">
        <authorList>
            <person name="Jaros S."/>
            <person name="Januszkiewicz K."/>
            <person name="Wedrychowicz H."/>
        </authorList>
    </citation>
    <scope>NUCLEOTIDE SEQUENCE [LARGE SCALE GENOMIC DNA]</scope>
    <source>
        <strain evidence="2 3">DSM 15930</strain>
    </source>
</reference>
<feature type="region of interest" description="Disordered" evidence="1">
    <location>
        <begin position="77"/>
        <end position="99"/>
    </location>
</feature>
<feature type="compositionally biased region" description="Basic and acidic residues" evidence="1">
    <location>
        <begin position="86"/>
        <end position="99"/>
    </location>
</feature>
<name>A0A1M7NJF8_9FIRM</name>
<proteinExistence type="predicted"/>
<dbReference type="AlphaFoldDB" id="A0A1M7NJF8"/>
<evidence type="ECO:0000256" key="1">
    <source>
        <dbReference type="SAM" id="MobiDB-lite"/>
    </source>
</evidence>
<dbReference type="STRING" id="1120996.SAMN02746066_04546"/>
<dbReference type="OrthoDB" id="2060071at2"/>
<organism evidence="2 3">
    <name type="scientific">Anaerosporobacter mobilis DSM 15930</name>
    <dbReference type="NCBI Taxonomy" id="1120996"/>
    <lineage>
        <taxon>Bacteria</taxon>
        <taxon>Bacillati</taxon>
        <taxon>Bacillota</taxon>
        <taxon>Clostridia</taxon>
        <taxon>Lachnospirales</taxon>
        <taxon>Lachnospiraceae</taxon>
        <taxon>Anaerosporobacter</taxon>
    </lineage>
</organism>
<dbReference type="Proteomes" id="UP000184038">
    <property type="component" value="Unassembled WGS sequence"/>
</dbReference>
<keyword evidence="3" id="KW-1185">Reference proteome</keyword>
<evidence type="ECO:0000313" key="2">
    <source>
        <dbReference type="EMBL" id="SHN03824.1"/>
    </source>
</evidence>
<accession>A0A1M7NJF8</accession>
<dbReference type="RefSeq" id="WP_073291771.1">
    <property type="nucleotide sequence ID" value="NZ_FRCP01000030.1"/>
</dbReference>
<protein>
    <submittedName>
        <fullName evidence="2">Uncharacterized protein</fullName>
    </submittedName>
</protein>